<reference evidence="2" key="1">
    <citation type="journal article" date="2022" name="Mol. Ecol. Resour.">
        <title>The genomes of chicory, endive, great burdock and yacon provide insights into Asteraceae palaeo-polyploidization history and plant inulin production.</title>
        <authorList>
            <person name="Fan W."/>
            <person name="Wang S."/>
            <person name="Wang H."/>
            <person name="Wang A."/>
            <person name="Jiang F."/>
            <person name="Liu H."/>
            <person name="Zhao H."/>
            <person name="Xu D."/>
            <person name="Zhang Y."/>
        </authorList>
    </citation>
    <scope>NUCLEOTIDE SEQUENCE [LARGE SCALE GENOMIC DNA]</scope>
    <source>
        <strain evidence="2">cv. Punajuju</strain>
    </source>
</reference>
<evidence type="ECO:0000313" key="1">
    <source>
        <dbReference type="EMBL" id="KAI3792487.1"/>
    </source>
</evidence>
<keyword evidence="2" id="KW-1185">Reference proteome</keyword>
<organism evidence="1 2">
    <name type="scientific">Cichorium intybus</name>
    <name type="common">Chicory</name>
    <dbReference type="NCBI Taxonomy" id="13427"/>
    <lineage>
        <taxon>Eukaryota</taxon>
        <taxon>Viridiplantae</taxon>
        <taxon>Streptophyta</taxon>
        <taxon>Embryophyta</taxon>
        <taxon>Tracheophyta</taxon>
        <taxon>Spermatophyta</taxon>
        <taxon>Magnoliopsida</taxon>
        <taxon>eudicotyledons</taxon>
        <taxon>Gunneridae</taxon>
        <taxon>Pentapetalae</taxon>
        <taxon>asterids</taxon>
        <taxon>campanulids</taxon>
        <taxon>Asterales</taxon>
        <taxon>Asteraceae</taxon>
        <taxon>Cichorioideae</taxon>
        <taxon>Cichorieae</taxon>
        <taxon>Cichoriinae</taxon>
        <taxon>Cichorium</taxon>
    </lineage>
</organism>
<comment type="caution">
    <text evidence="1">The sequence shown here is derived from an EMBL/GenBank/DDBJ whole genome shotgun (WGS) entry which is preliminary data.</text>
</comment>
<dbReference type="EMBL" id="CM042009">
    <property type="protein sequence ID" value="KAI3792487.1"/>
    <property type="molecule type" value="Genomic_DNA"/>
</dbReference>
<evidence type="ECO:0000313" key="2">
    <source>
        <dbReference type="Proteomes" id="UP001055811"/>
    </source>
</evidence>
<protein>
    <submittedName>
        <fullName evidence="1">Uncharacterized protein</fullName>
    </submittedName>
</protein>
<name>A0ACB9H9U3_CICIN</name>
<gene>
    <name evidence="1" type="ORF">L2E82_06367</name>
</gene>
<proteinExistence type="predicted"/>
<reference evidence="1 2" key="2">
    <citation type="journal article" date="2022" name="Mol. Ecol. Resour.">
        <title>The genomes of chicory, endive, great burdock and yacon provide insights into Asteraceae paleo-polyploidization history and plant inulin production.</title>
        <authorList>
            <person name="Fan W."/>
            <person name="Wang S."/>
            <person name="Wang H."/>
            <person name="Wang A."/>
            <person name="Jiang F."/>
            <person name="Liu H."/>
            <person name="Zhao H."/>
            <person name="Xu D."/>
            <person name="Zhang Y."/>
        </authorList>
    </citation>
    <scope>NUCLEOTIDE SEQUENCE [LARGE SCALE GENOMIC DNA]</scope>
    <source>
        <strain evidence="2">cv. Punajuju</strain>
        <tissue evidence="1">Leaves</tissue>
    </source>
</reference>
<dbReference type="Proteomes" id="UP001055811">
    <property type="component" value="Linkage Group LG01"/>
</dbReference>
<sequence length="86" mass="9499">MTGTVDISTAHALSPSYVNSFRILAVTSRLLFHLRDDKNIEITEFFNLCLSLARRISDLGGVGSHFPNLSMLTNMNLLILVDVAGY</sequence>
<accession>A0ACB9H9U3</accession>